<keyword evidence="2" id="KW-0472">Membrane</keyword>
<feature type="transmembrane region" description="Helical" evidence="2">
    <location>
        <begin position="188"/>
        <end position="211"/>
    </location>
</feature>
<dbReference type="OrthoDB" id="7493058at2759"/>
<proteinExistence type="predicted"/>
<keyword evidence="1" id="KW-0175">Coiled coil</keyword>
<keyword evidence="2" id="KW-0812">Transmembrane</keyword>
<evidence type="ECO:0000313" key="4">
    <source>
        <dbReference type="RefSeq" id="XP_035450463.1"/>
    </source>
</evidence>
<keyword evidence="3" id="KW-1185">Reference proteome</keyword>
<accession>A0A9R0EQ89</accession>
<evidence type="ECO:0000256" key="1">
    <source>
        <dbReference type="SAM" id="Coils"/>
    </source>
</evidence>
<sequence>MINRFRRSTKSCPSEQFCPDCIQKADPCNSNSSSSVSIPGSICATKKQSKNEPCQVNKLCQWHRRRKILNELNRITKIEKKRLKYLRREKARQEKEAKALQRLIKKERELREAERALERSPEPDYGPNYSACYSKGANIGCKLKKIKNKGNVRPCLVCAMYDNCYTPLRRKPKKTRQKDSFNERFSNFCYRICCQFYCCVTVILILGIIFICFC</sequence>
<keyword evidence="2" id="KW-1133">Transmembrane helix</keyword>
<reference evidence="4" key="1">
    <citation type="submission" date="2025-08" db="UniProtKB">
        <authorList>
            <consortium name="RefSeq"/>
        </authorList>
    </citation>
    <scope>IDENTIFICATION</scope>
    <source>
        <tissue evidence="4">Whole larval tissue</tissue>
    </source>
</reference>
<feature type="coiled-coil region" evidence="1">
    <location>
        <begin position="83"/>
        <end position="120"/>
    </location>
</feature>
<dbReference type="AlphaFoldDB" id="A0A9R0EQ89"/>
<name>A0A9R0EQ89_SPOFR</name>
<evidence type="ECO:0000313" key="3">
    <source>
        <dbReference type="Proteomes" id="UP000829999"/>
    </source>
</evidence>
<gene>
    <name evidence="4" type="primary">LOC118276308</name>
</gene>
<dbReference type="Proteomes" id="UP000829999">
    <property type="component" value="Chromosome 31"/>
</dbReference>
<protein>
    <submittedName>
        <fullName evidence="4">Uncharacterized protein LOC118276308</fullName>
    </submittedName>
</protein>
<dbReference type="GeneID" id="118276308"/>
<organism evidence="3 4">
    <name type="scientific">Spodoptera frugiperda</name>
    <name type="common">Fall armyworm</name>
    <dbReference type="NCBI Taxonomy" id="7108"/>
    <lineage>
        <taxon>Eukaryota</taxon>
        <taxon>Metazoa</taxon>
        <taxon>Ecdysozoa</taxon>
        <taxon>Arthropoda</taxon>
        <taxon>Hexapoda</taxon>
        <taxon>Insecta</taxon>
        <taxon>Pterygota</taxon>
        <taxon>Neoptera</taxon>
        <taxon>Endopterygota</taxon>
        <taxon>Lepidoptera</taxon>
        <taxon>Glossata</taxon>
        <taxon>Ditrysia</taxon>
        <taxon>Noctuoidea</taxon>
        <taxon>Noctuidae</taxon>
        <taxon>Amphipyrinae</taxon>
        <taxon>Spodoptera</taxon>
    </lineage>
</organism>
<evidence type="ECO:0000256" key="2">
    <source>
        <dbReference type="SAM" id="Phobius"/>
    </source>
</evidence>
<dbReference type="RefSeq" id="XP_035450463.1">
    <property type="nucleotide sequence ID" value="XM_035594570.2"/>
</dbReference>